<protein>
    <submittedName>
        <fullName evidence="2">Uncharacterized protein</fullName>
    </submittedName>
</protein>
<dbReference type="AlphaFoldDB" id="M5G574"/>
<sequence>EPDLPPSPTHVPLCTPSRSPSVSPLPAALGFHFPVRPLPSYAHTHLSGLAPTHAPAPVLVQEKERVKRRRVVLHSTEEGSHQRPGSSSISFIDSSSGSGSGSGFGSGSARPSNVQEELKTTAPSTHQYSQINNLLHTLHTLRHLPVSGHPSPHPLPEAERGV</sequence>
<organism evidence="2 3">
    <name type="scientific">Dacryopinax primogenitus (strain DJM 731)</name>
    <name type="common">Brown rot fungus</name>
    <dbReference type="NCBI Taxonomy" id="1858805"/>
    <lineage>
        <taxon>Eukaryota</taxon>
        <taxon>Fungi</taxon>
        <taxon>Dikarya</taxon>
        <taxon>Basidiomycota</taxon>
        <taxon>Agaricomycotina</taxon>
        <taxon>Dacrymycetes</taxon>
        <taxon>Dacrymycetales</taxon>
        <taxon>Dacrymycetaceae</taxon>
        <taxon>Dacryopinax</taxon>
    </lineage>
</organism>
<evidence type="ECO:0000313" key="2">
    <source>
        <dbReference type="EMBL" id="EJT98907.1"/>
    </source>
</evidence>
<proteinExistence type="predicted"/>
<reference evidence="2 3" key="1">
    <citation type="journal article" date="2012" name="Science">
        <title>The Paleozoic origin of enzymatic lignin decomposition reconstructed from 31 fungal genomes.</title>
        <authorList>
            <person name="Floudas D."/>
            <person name="Binder M."/>
            <person name="Riley R."/>
            <person name="Barry K."/>
            <person name="Blanchette R.A."/>
            <person name="Henrissat B."/>
            <person name="Martinez A.T."/>
            <person name="Otillar R."/>
            <person name="Spatafora J.W."/>
            <person name="Yadav J.S."/>
            <person name="Aerts A."/>
            <person name="Benoit I."/>
            <person name="Boyd A."/>
            <person name="Carlson A."/>
            <person name="Copeland A."/>
            <person name="Coutinho P.M."/>
            <person name="de Vries R.P."/>
            <person name="Ferreira P."/>
            <person name="Findley K."/>
            <person name="Foster B."/>
            <person name="Gaskell J."/>
            <person name="Glotzer D."/>
            <person name="Gorecki P."/>
            <person name="Heitman J."/>
            <person name="Hesse C."/>
            <person name="Hori C."/>
            <person name="Igarashi K."/>
            <person name="Jurgens J.A."/>
            <person name="Kallen N."/>
            <person name="Kersten P."/>
            <person name="Kohler A."/>
            <person name="Kuees U."/>
            <person name="Kumar T.K.A."/>
            <person name="Kuo A."/>
            <person name="LaButti K."/>
            <person name="Larrondo L.F."/>
            <person name="Lindquist E."/>
            <person name="Ling A."/>
            <person name="Lombard V."/>
            <person name="Lucas S."/>
            <person name="Lundell T."/>
            <person name="Martin R."/>
            <person name="McLaughlin D.J."/>
            <person name="Morgenstern I."/>
            <person name="Morin E."/>
            <person name="Murat C."/>
            <person name="Nagy L.G."/>
            <person name="Nolan M."/>
            <person name="Ohm R.A."/>
            <person name="Patyshakuliyeva A."/>
            <person name="Rokas A."/>
            <person name="Ruiz-Duenas F.J."/>
            <person name="Sabat G."/>
            <person name="Salamov A."/>
            <person name="Samejima M."/>
            <person name="Schmutz J."/>
            <person name="Slot J.C."/>
            <person name="St John F."/>
            <person name="Stenlid J."/>
            <person name="Sun H."/>
            <person name="Sun S."/>
            <person name="Syed K."/>
            <person name="Tsang A."/>
            <person name="Wiebenga A."/>
            <person name="Young D."/>
            <person name="Pisabarro A."/>
            <person name="Eastwood D.C."/>
            <person name="Martin F."/>
            <person name="Cullen D."/>
            <person name="Grigoriev I.V."/>
            <person name="Hibbett D.S."/>
        </authorList>
    </citation>
    <scope>NUCLEOTIDE SEQUENCE [LARGE SCALE GENOMIC DNA]</scope>
    <source>
        <strain evidence="2 3">DJM-731 SS1</strain>
    </source>
</reference>
<gene>
    <name evidence="2" type="ORF">DACRYDRAFT_118221</name>
</gene>
<dbReference type="GeneID" id="63685607"/>
<dbReference type="RefSeq" id="XP_040625805.1">
    <property type="nucleotide sequence ID" value="XM_040770545.1"/>
</dbReference>
<evidence type="ECO:0000313" key="3">
    <source>
        <dbReference type="Proteomes" id="UP000030653"/>
    </source>
</evidence>
<dbReference type="Proteomes" id="UP000030653">
    <property type="component" value="Unassembled WGS sequence"/>
</dbReference>
<keyword evidence="3" id="KW-1185">Reference proteome</keyword>
<name>M5G574_DACPD</name>
<evidence type="ECO:0000256" key="1">
    <source>
        <dbReference type="SAM" id="MobiDB-lite"/>
    </source>
</evidence>
<feature type="compositionally biased region" description="Low complexity" evidence="1">
    <location>
        <begin position="85"/>
        <end position="97"/>
    </location>
</feature>
<accession>M5G574</accession>
<dbReference type="HOGENOM" id="CLU_1639412_0_0_1"/>
<feature type="compositionally biased region" description="Polar residues" evidence="1">
    <location>
        <begin position="109"/>
        <end position="131"/>
    </location>
</feature>
<dbReference type="EMBL" id="JH795871">
    <property type="protein sequence ID" value="EJT98907.1"/>
    <property type="molecule type" value="Genomic_DNA"/>
</dbReference>
<feature type="region of interest" description="Disordered" evidence="1">
    <location>
        <begin position="143"/>
        <end position="162"/>
    </location>
</feature>
<feature type="region of interest" description="Disordered" evidence="1">
    <location>
        <begin position="51"/>
        <end position="131"/>
    </location>
</feature>
<feature type="region of interest" description="Disordered" evidence="1">
    <location>
        <begin position="1"/>
        <end position="26"/>
    </location>
</feature>
<feature type="non-terminal residue" evidence="2">
    <location>
        <position position="1"/>
    </location>
</feature>